<gene>
    <name evidence="5" type="ORF">WM2015_96</name>
</gene>
<proteinExistence type="inferred from homology"/>
<accession>A0A0K0XS89</accession>
<dbReference type="STRING" id="1579979.WM2015_96"/>
<dbReference type="Gene3D" id="3.40.50.300">
    <property type="entry name" value="P-loop containing nucleotide triphosphate hydrolases"/>
    <property type="match status" value="1"/>
</dbReference>
<dbReference type="CDD" id="cd03255">
    <property type="entry name" value="ABC_MJ0796_LolCDE_FtsE"/>
    <property type="match status" value="1"/>
</dbReference>
<reference evidence="5 6" key="1">
    <citation type="submission" date="2015-07" db="EMBL/GenBank/DDBJ databases">
        <authorList>
            <person name="Noorani M."/>
        </authorList>
    </citation>
    <scope>NUCLEOTIDE SEQUENCE [LARGE SCALE GENOMIC DNA]</scope>
    <source>
        <strain evidence="5 6">KCTC 42284</strain>
    </source>
</reference>
<dbReference type="InterPro" id="IPR003593">
    <property type="entry name" value="AAA+_ATPase"/>
</dbReference>
<dbReference type="PROSITE" id="PS00211">
    <property type="entry name" value="ABC_TRANSPORTER_1"/>
    <property type="match status" value="1"/>
</dbReference>
<dbReference type="RefSeq" id="WP_049724201.1">
    <property type="nucleotide sequence ID" value="NZ_CP012154.1"/>
</dbReference>
<dbReference type="GO" id="GO:0005886">
    <property type="term" value="C:plasma membrane"/>
    <property type="evidence" value="ECO:0007669"/>
    <property type="project" value="TreeGrafter"/>
</dbReference>
<keyword evidence="1" id="KW-0813">Transport</keyword>
<dbReference type="InterPro" id="IPR027417">
    <property type="entry name" value="P-loop_NTPase"/>
</dbReference>
<name>A0A0K0XS89_9GAMM</name>
<organism evidence="5 6">
    <name type="scientific">Wenzhouxiangella marina</name>
    <dbReference type="NCBI Taxonomy" id="1579979"/>
    <lineage>
        <taxon>Bacteria</taxon>
        <taxon>Pseudomonadati</taxon>
        <taxon>Pseudomonadota</taxon>
        <taxon>Gammaproteobacteria</taxon>
        <taxon>Chromatiales</taxon>
        <taxon>Wenzhouxiangellaceae</taxon>
        <taxon>Wenzhouxiangella</taxon>
    </lineage>
</organism>
<dbReference type="PROSITE" id="PS50893">
    <property type="entry name" value="ABC_TRANSPORTER_2"/>
    <property type="match status" value="1"/>
</dbReference>
<dbReference type="EMBL" id="CP012154">
    <property type="protein sequence ID" value="AKS40487.1"/>
    <property type="molecule type" value="Genomic_DNA"/>
</dbReference>
<evidence type="ECO:0000256" key="2">
    <source>
        <dbReference type="ARBA" id="ARBA00022741"/>
    </source>
</evidence>
<dbReference type="PANTHER" id="PTHR24220:SF86">
    <property type="entry name" value="ABC TRANSPORTER ABCH.1"/>
    <property type="match status" value="1"/>
</dbReference>
<dbReference type="Proteomes" id="UP000066624">
    <property type="component" value="Chromosome"/>
</dbReference>
<dbReference type="AlphaFoldDB" id="A0A0K0XS89"/>
<dbReference type="InterPro" id="IPR015854">
    <property type="entry name" value="ABC_transpr_LolD-like"/>
</dbReference>
<dbReference type="PANTHER" id="PTHR24220">
    <property type="entry name" value="IMPORT ATP-BINDING PROTEIN"/>
    <property type="match status" value="1"/>
</dbReference>
<protein>
    <submittedName>
        <fullName evidence="5">ABC-type antimicrobial peptide transport system, ATPase component</fullName>
    </submittedName>
</protein>
<evidence type="ECO:0000313" key="5">
    <source>
        <dbReference type="EMBL" id="AKS40487.1"/>
    </source>
</evidence>
<keyword evidence="3" id="KW-0067">ATP-binding</keyword>
<sequence>MNESTVGEVLVRARGLGKDYQMGDTTVHALKSVDCDIRRGEFVAIMGPSGSGKSTFMNLVGALDKPSRGELSIAGRSIAELNSDQLAALRNRILGFVFQQFMLLPKTSAVDNARLPLMYTRMAPEEKDRRAREALQRVGLGERMDHTPAQLSGGQQQRVAIARALVNRPQMILADEPTGALDTATAEDIMRLLGELNEEGVTVVLVTHEEDIAAHARRIIRFRDGEIIEDSAAGATA</sequence>
<dbReference type="GO" id="GO:1902495">
    <property type="term" value="C:transmembrane transporter complex"/>
    <property type="evidence" value="ECO:0007669"/>
    <property type="project" value="UniProtKB-ARBA"/>
</dbReference>
<dbReference type="GO" id="GO:0005524">
    <property type="term" value="F:ATP binding"/>
    <property type="evidence" value="ECO:0007669"/>
    <property type="project" value="UniProtKB-KW"/>
</dbReference>
<dbReference type="InterPro" id="IPR017911">
    <property type="entry name" value="MacB-like_ATP-bd"/>
</dbReference>
<dbReference type="KEGG" id="wma:WM2015_96"/>
<dbReference type="Pfam" id="PF00005">
    <property type="entry name" value="ABC_tran"/>
    <property type="match status" value="1"/>
</dbReference>
<comment type="similarity">
    <text evidence="4">Belongs to the ABC transporter superfamily. Macrolide exporter (TC 3.A.1.122) family.</text>
</comment>
<dbReference type="GO" id="GO:0016887">
    <property type="term" value="F:ATP hydrolysis activity"/>
    <property type="evidence" value="ECO:0007669"/>
    <property type="project" value="InterPro"/>
</dbReference>
<evidence type="ECO:0000256" key="3">
    <source>
        <dbReference type="ARBA" id="ARBA00022840"/>
    </source>
</evidence>
<dbReference type="SMART" id="SM00382">
    <property type="entry name" value="AAA"/>
    <property type="match status" value="1"/>
</dbReference>
<keyword evidence="2" id="KW-0547">Nucleotide-binding</keyword>
<evidence type="ECO:0000313" key="6">
    <source>
        <dbReference type="Proteomes" id="UP000066624"/>
    </source>
</evidence>
<keyword evidence="6" id="KW-1185">Reference proteome</keyword>
<dbReference type="SUPFAM" id="SSF52540">
    <property type="entry name" value="P-loop containing nucleoside triphosphate hydrolases"/>
    <property type="match status" value="1"/>
</dbReference>
<dbReference type="FunFam" id="3.40.50.300:FF:000032">
    <property type="entry name" value="Export ABC transporter ATP-binding protein"/>
    <property type="match status" value="1"/>
</dbReference>
<evidence type="ECO:0000256" key="4">
    <source>
        <dbReference type="ARBA" id="ARBA00038388"/>
    </source>
</evidence>
<dbReference type="InterPro" id="IPR017871">
    <property type="entry name" value="ABC_transporter-like_CS"/>
</dbReference>
<evidence type="ECO:0000256" key="1">
    <source>
        <dbReference type="ARBA" id="ARBA00022448"/>
    </source>
</evidence>
<dbReference type="InterPro" id="IPR003439">
    <property type="entry name" value="ABC_transporter-like_ATP-bd"/>
</dbReference>
<dbReference type="GO" id="GO:0022857">
    <property type="term" value="F:transmembrane transporter activity"/>
    <property type="evidence" value="ECO:0007669"/>
    <property type="project" value="TreeGrafter"/>
</dbReference>